<evidence type="ECO:0000313" key="19">
    <source>
        <dbReference type="EMBL" id="OBA92771.1"/>
    </source>
</evidence>
<keyword evidence="7 18" id="KW-0560">Oxidoreductase</keyword>
<evidence type="ECO:0000256" key="1">
    <source>
        <dbReference type="ARBA" id="ARBA00001971"/>
    </source>
</evidence>
<dbReference type="PANTHER" id="PTHR46696">
    <property type="entry name" value="P450, PUTATIVE (EUROFUNG)-RELATED"/>
    <property type="match status" value="1"/>
</dbReference>
<dbReference type="InterPro" id="IPR036396">
    <property type="entry name" value="Cyt_P450_sf"/>
</dbReference>
<evidence type="ECO:0000256" key="11">
    <source>
        <dbReference type="ARBA" id="ARBA00023166"/>
    </source>
</evidence>
<accession>A0A1A0N622</accession>
<dbReference type="GO" id="GO:0005506">
    <property type="term" value="F:iron ion binding"/>
    <property type="evidence" value="ECO:0007669"/>
    <property type="project" value="InterPro"/>
</dbReference>
<dbReference type="GO" id="GO:0008203">
    <property type="term" value="P:cholesterol metabolic process"/>
    <property type="evidence" value="ECO:0007669"/>
    <property type="project" value="UniProtKB-KW"/>
</dbReference>
<evidence type="ECO:0000256" key="9">
    <source>
        <dbReference type="ARBA" id="ARBA00023033"/>
    </source>
</evidence>
<evidence type="ECO:0000256" key="15">
    <source>
        <dbReference type="ARBA" id="ARBA00079588"/>
    </source>
</evidence>
<dbReference type="PROSITE" id="PS00086">
    <property type="entry name" value="CYTOCHROME_P450"/>
    <property type="match status" value="1"/>
</dbReference>
<dbReference type="OrthoDB" id="3455208at2"/>
<dbReference type="InterPro" id="IPR017972">
    <property type="entry name" value="Cyt_P450_CS"/>
</dbReference>
<comment type="cofactor">
    <cofactor evidence="1">
        <name>heme</name>
        <dbReference type="ChEBI" id="CHEBI:30413"/>
    </cofactor>
</comment>
<organism evidence="19 20">
    <name type="scientific">Mycolicibacterium mucogenicum</name>
    <name type="common">Mycobacterium mucogenicum</name>
    <dbReference type="NCBI Taxonomy" id="56689"/>
    <lineage>
        <taxon>Bacteria</taxon>
        <taxon>Bacillati</taxon>
        <taxon>Actinomycetota</taxon>
        <taxon>Actinomycetes</taxon>
        <taxon>Mycobacteriales</taxon>
        <taxon>Mycobacteriaceae</taxon>
        <taxon>Mycolicibacterium</taxon>
    </lineage>
</organism>
<proteinExistence type="inferred from homology"/>
<dbReference type="FunFam" id="1.10.630.10:FF:000018">
    <property type="entry name" value="Cytochrome P450 monooxygenase"/>
    <property type="match status" value="1"/>
</dbReference>
<keyword evidence="8 18" id="KW-0408">Iron</keyword>
<dbReference type="InterPro" id="IPR001128">
    <property type="entry name" value="Cyt_P450"/>
</dbReference>
<evidence type="ECO:0000256" key="13">
    <source>
        <dbReference type="ARBA" id="ARBA00049645"/>
    </source>
</evidence>
<dbReference type="PRINTS" id="PR00359">
    <property type="entry name" value="BP450"/>
</dbReference>
<keyword evidence="5 18" id="KW-0479">Metal-binding</keyword>
<evidence type="ECO:0000256" key="6">
    <source>
        <dbReference type="ARBA" id="ARBA00022963"/>
    </source>
</evidence>
<evidence type="ECO:0000256" key="18">
    <source>
        <dbReference type="RuleBase" id="RU000461"/>
    </source>
</evidence>
<comment type="pathway">
    <text evidence="13">Steroid metabolism; cholesterol degradation.</text>
</comment>
<evidence type="ECO:0000256" key="3">
    <source>
        <dbReference type="ARBA" id="ARBA00022548"/>
    </source>
</evidence>
<dbReference type="AlphaFoldDB" id="A0A1A0N622"/>
<protein>
    <recommendedName>
        <fullName evidence="14">Steroid C26-monooxygenase</fullName>
    </recommendedName>
    <alternativeName>
        <fullName evidence="15">Cholest-4-en-3-one C26-monooxygenase</fullName>
    </alternativeName>
    <alternativeName>
        <fullName evidence="17">Cholesterol C26-monooxygenase</fullName>
    </alternativeName>
    <alternativeName>
        <fullName evidence="16">Steroid C27-monooxygenase</fullName>
    </alternativeName>
</protein>
<evidence type="ECO:0000256" key="7">
    <source>
        <dbReference type="ARBA" id="ARBA00023002"/>
    </source>
</evidence>
<dbReference type="GO" id="GO:0016042">
    <property type="term" value="P:lipid catabolic process"/>
    <property type="evidence" value="ECO:0007669"/>
    <property type="project" value="UniProtKB-KW"/>
</dbReference>
<dbReference type="Proteomes" id="UP000093962">
    <property type="component" value="Unassembled WGS sequence"/>
</dbReference>
<evidence type="ECO:0000256" key="8">
    <source>
        <dbReference type="ARBA" id="ARBA00023004"/>
    </source>
</evidence>
<keyword evidence="9 18" id="KW-0503">Monooxygenase</keyword>
<evidence type="ECO:0000256" key="17">
    <source>
        <dbReference type="ARBA" id="ARBA00083909"/>
    </source>
</evidence>
<evidence type="ECO:0000256" key="14">
    <source>
        <dbReference type="ARBA" id="ARBA00070775"/>
    </source>
</evidence>
<evidence type="ECO:0000256" key="4">
    <source>
        <dbReference type="ARBA" id="ARBA00022617"/>
    </source>
</evidence>
<dbReference type="InterPro" id="IPR002397">
    <property type="entry name" value="Cyt_P450_B"/>
</dbReference>
<keyword evidence="10" id="KW-0443">Lipid metabolism</keyword>
<keyword evidence="3" id="KW-0153">Cholesterol metabolism</keyword>
<evidence type="ECO:0000313" key="20">
    <source>
        <dbReference type="Proteomes" id="UP000093962"/>
    </source>
</evidence>
<keyword evidence="12" id="KW-0753">Steroid metabolism</keyword>
<dbReference type="EMBL" id="LZSF01000007">
    <property type="protein sequence ID" value="OBA92771.1"/>
    <property type="molecule type" value="Genomic_DNA"/>
</dbReference>
<evidence type="ECO:0000256" key="10">
    <source>
        <dbReference type="ARBA" id="ARBA00023098"/>
    </source>
</evidence>
<evidence type="ECO:0000256" key="2">
    <source>
        <dbReference type="ARBA" id="ARBA00010617"/>
    </source>
</evidence>
<keyword evidence="6" id="KW-0442">Lipid degradation</keyword>
<name>A0A1A0N622_MYCMU</name>
<evidence type="ECO:0000256" key="5">
    <source>
        <dbReference type="ARBA" id="ARBA00022723"/>
    </source>
</evidence>
<dbReference type="Gene3D" id="1.10.630.10">
    <property type="entry name" value="Cytochrome P450"/>
    <property type="match status" value="1"/>
</dbReference>
<comment type="similarity">
    <text evidence="2 18">Belongs to the cytochrome P450 family.</text>
</comment>
<dbReference type="PRINTS" id="PR00385">
    <property type="entry name" value="P450"/>
</dbReference>
<reference evidence="19 20" key="1">
    <citation type="submission" date="2016-06" db="EMBL/GenBank/DDBJ databases">
        <authorList>
            <person name="Kjaerup R.B."/>
            <person name="Dalgaard T.S."/>
            <person name="Juul-Madsen H.R."/>
        </authorList>
    </citation>
    <scope>NUCLEOTIDE SEQUENCE [LARGE SCALE GENOMIC DNA]</scope>
    <source>
        <strain evidence="19 20">1199456.5</strain>
    </source>
</reference>
<dbReference type="PANTHER" id="PTHR46696:SF1">
    <property type="entry name" value="CYTOCHROME P450 YJIB-RELATED"/>
    <property type="match status" value="1"/>
</dbReference>
<dbReference type="SUPFAM" id="SSF48264">
    <property type="entry name" value="Cytochrome P450"/>
    <property type="match status" value="1"/>
</dbReference>
<evidence type="ECO:0000256" key="12">
    <source>
        <dbReference type="ARBA" id="ARBA00023221"/>
    </source>
</evidence>
<keyword evidence="11" id="KW-1207">Sterol metabolism</keyword>
<gene>
    <name evidence="19" type="ORF">A5642_08840</name>
</gene>
<evidence type="ECO:0000256" key="16">
    <source>
        <dbReference type="ARBA" id="ARBA00082981"/>
    </source>
</evidence>
<sequence length="410" mass="45228">MTIATNAVVDVSDAGLPRIDYETIDDPAAAHRMIKEVRRQSPVAIGPHAPEVLSYELVRTVLRDSRFHQPGVRGLVPRGVTGGPLWDRIGSALLSLDGDEHTRLRKLVCKAFTGRAVGRLDSLIDAILAELVDPVAAVRHCDIVADVAQPYPIPVICALFGAPRTDWRMISDWTDDIFKMFWWDVAAHESEILTAWQKFDDYIDAMITDRRAALTDDLLSGLIRAEDDGDRLSHSELLMLSMGILAAGTDTTRNQLAAAVDTFCDHPDQWALLAAHPELVPQAVDEVMRFAPIVLNVPRYVTEDVELSGFLFPRDSLVVANTAAANRDPLVYDNPDQFDITRQEAPPMLTFGGGVHYCLGSHLARLELVRALTVLTQRMPNIRRTGPAPWKPLMAVSGPQTLPVEFDAGH</sequence>
<comment type="caution">
    <text evidence="19">The sequence shown here is derived from an EMBL/GenBank/DDBJ whole genome shotgun (WGS) entry which is preliminary data.</text>
</comment>
<dbReference type="RefSeq" id="WP_061005770.1">
    <property type="nucleotide sequence ID" value="NZ_JAPMJT010000001.1"/>
</dbReference>
<dbReference type="GO" id="GO:0020037">
    <property type="term" value="F:heme binding"/>
    <property type="evidence" value="ECO:0007669"/>
    <property type="project" value="InterPro"/>
</dbReference>
<dbReference type="GO" id="GO:0004497">
    <property type="term" value="F:monooxygenase activity"/>
    <property type="evidence" value="ECO:0007669"/>
    <property type="project" value="UniProtKB-KW"/>
</dbReference>
<dbReference type="Pfam" id="PF00067">
    <property type="entry name" value="p450"/>
    <property type="match status" value="1"/>
</dbReference>
<keyword evidence="4 18" id="KW-0349">Heme</keyword>
<dbReference type="GO" id="GO:0016705">
    <property type="term" value="F:oxidoreductase activity, acting on paired donors, with incorporation or reduction of molecular oxygen"/>
    <property type="evidence" value="ECO:0007669"/>
    <property type="project" value="InterPro"/>
</dbReference>